<dbReference type="SUPFAM" id="SSF52540">
    <property type="entry name" value="P-loop containing nucleoside triphosphate hydrolases"/>
    <property type="match status" value="1"/>
</dbReference>
<proteinExistence type="inferred from homology"/>
<dbReference type="EC" id="2.7.4.8" evidence="2"/>
<protein>
    <recommendedName>
        <fullName evidence="2">guanylate kinase</fullName>
        <ecNumber evidence="2">2.7.4.8</ecNumber>
    </recommendedName>
</protein>
<gene>
    <name evidence="8" type="ORF">BGZ65_005145</name>
</gene>
<dbReference type="EMBL" id="JAAAHW010003852">
    <property type="protein sequence ID" value="KAF9980404.1"/>
    <property type="molecule type" value="Genomic_DNA"/>
</dbReference>
<feature type="non-terminal residue" evidence="8">
    <location>
        <position position="1"/>
    </location>
</feature>
<name>A0A9P6M8N9_9FUNG</name>
<reference evidence="8" key="1">
    <citation type="journal article" date="2020" name="Fungal Divers.">
        <title>Resolving the Mortierellaceae phylogeny through synthesis of multi-gene phylogenetics and phylogenomics.</title>
        <authorList>
            <person name="Vandepol N."/>
            <person name="Liber J."/>
            <person name="Desiro A."/>
            <person name="Na H."/>
            <person name="Kennedy M."/>
            <person name="Barry K."/>
            <person name="Grigoriev I.V."/>
            <person name="Miller A.N."/>
            <person name="O'Donnell K."/>
            <person name="Stajich J.E."/>
            <person name="Bonito G."/>
        </authorList>
    </citation>
    <scope>NUCLEOTIDE SEQUENCE</scope>
    <source>
        <strain evidence="8">MES-2147</strain>
    </source>
</reference>
<dbReference type="InterPro" id="IPR017665">
    <property type="entry name" value="Guanylate_kinase"/>
</dbReference>
<dbReference type="SMART" id="SM00072">
    <property type="entry name" value="GuKc"/>
    <property type="match status" value="1"/>
</dbReference>
<dbReference type="NCBIfam" id="TIGR03263">
    <property type="entry name" value="guanyl_kin"/>
    <property type="match status" value="1"/>
</dbReference>
<dbReference type="InterPro" id="IPR008145">
    <property type="entry name" value="GK/Ca_channel_bsu"/>
</dbReference>
<dbReference type="InterPro" id="IPR020590">
    <property type="entry name" value="Guanylate_kinase_CS"/>
</dbReference>
<comment type="caution">
    <text evidence="8">The sequence shown here is derived from an EMBL/GenBank/DDBJ whole genome shotgun (WGS) entry which is preliminary data.</text>
</comment>
<evidence type="ECO:0000256" key="3">
    <source>
        <dbReference type="ARBA" id="ARBA00022679"/>
    </source>
</evidence>
<keyword evidence="6" id="KW-0067">ATP-binding</keyword>
<dbReference type="FunFam" id="3.30.63.10:FF:000002">
    <property type="entry name" value="Guanylate kinase 1"/>
    <property type="match status" value="1"/>
</dbReference>
<dbReference type="PROSITE" id="PS50052">
    <property type="entry name" value="GUANYLATE_KINASE_2"/>
    <property type="match status" value="1"/>
</dbReference>
<evidence type="ECO:0000256" key="6">
    <source>
        <dbReference type="ARBA" id="ARBA00022840"/>
    </source>
</evidence>
<comment type="similarity">
    <text evidence="1">Belongs to the guanylate kinase family.</text>
</comment>
<dbReference type="PROSITE" id="PS00856">
    <property type="entry name" value="GUANYLATE_KINASE_1"/>
    <property type="match status" value="1"/>
</dbReference>
<dbReference type="GO" id="GO:0005524">
    <property type="term" value="F:ATP binding"/>
    <property type="evidence" value="ECO:0007669"/>
    <property type="project" value="UniProtKB-KW"/>
</dbReference>
<evidence type="ECO:0000259" key="7">
    <source>
        <dbReference type="PROSITE" id="PS50052"/>
    </source>
</evidence>
<keyword evidence="3" id="KW-0808">Transferase</keyword>
<dbReference type="Pfam" id="PF00625">
    <property type="entry name" value="Guanylate_kin"/>
    <property type="match status" value="1"/>
</dbReference>
<dbReference type="AlphaFoldDB" id="A0A9P6M8N9"/>
<organism evidence="8 9">
    <name type="scientific">Modicella reniformis</name>
    <dbReference type="NCBI Taxonomy" id="1440133"/>
    <lineage>
        <taxon>Eukaryota</taxon>
        <taxon>Fungi</taxon>
        <taxon>Fungi incertae sedis</taxon>
        <taxon>Mucoromycota</taxon>
        <taxon>Mortierellomycotina</taxon>
        <taxon>Mortierellomycetes</taxon>
        <taxon>Mortierellales</taxon>
        <taxon>Mortierellaceae</taxon>
        <taxon>Modicella</taxon>
    </lineage>
</organism>
<evidence type="ECO:0000313" key="9">
    <source>
        <dbReference type="Proteomes" id="UP000749646"/>
    </source>
</evidence>
<keyword evidence="4" id="KW-0547">Nucleotide-binding</keyword>
<sequence>TTRKPRPGEKDGVDYHFVSKEEMQELIARNRFLEHAIFSGNQYGTSKDALQDVANSGKVCILDIDLQGVRRVRESGLQARYIFIRPKCFSTLEERLRGRGTETEEAIQRRLATARDEWSVGLEKVHFDHVVVNDQLDKAHQDLCDYIFQAYDRKTA</sequence>
<dbReference type="OrthoDB" id="6334211at2759"/>
<evidence type="ECO:0000313" key="8">
    <source>
        <dbReference type="EMBL" id="KAF9980404.1"/>
    </source>
</evidence>
<dbReference type="GO" id="GO:0004385">
    <property type="term" value="F:GMP kinase activity"/>
    <property type="evidence" value="ECO:0007669"/>
    <property type="project" value="UniProtKB-EC"/>
</dbReference>
<evidence type="ECO:0000256" key="5">
    <source>
        <dbReference type="ARBA" id="ARBA00022777"/>
    </source>
</evidence>
<feature type="domain" description="Guanylate kinase-like" evidence="7">
    <location>
        <begin position="1"/>
        <end position="148"/>
    </location>
</feature>
<dbReference type="InterPro" id="IPR008144">
    <property type="entry name" value="Guanylate_kin-like_dom"/>
</dbReference>
<dbReference type="GO" id="GO:0005829">
    <property type="term" value="C:cytosol"/>
    <property type="evidence" value="ECO:0007669"/>
    <property type="project" value="TreeGrafter"/>
</dbReference>
<keyword evidence="9" id="KW-1185">Reference proteome</keyword>
<accession>A0A9P6M8N9</accession>
<dbReference type="PANTHER" id="PTHR23117">
    <property type="entry name" value="GUANYLATE KINASE-RELATED"/>
    <property type="match status" value="1"/>
</dbReference>
<dbReference type="Proteomes" id="UP000749646">
    <property type="component" value="Unassembled WGS sequence"/>
</dbReference>
<evidence type="ECO:0000256" key="4">
    <source>
        <dbReference type="ARBA" id="ARBA00022741"/>
    </source>
</evidence>
<dbReference type="PANTHER" id="PTHR23117:SF13">
    <property type="entry name" value="GUANYLATE KINASE"/>
    <property type="match status" value="1"/>
</dbReference>
<dbReference type="Gene3D" id="3.40.50.300">
    <property type="entry name" value="P-loop containing nucleotide triphosphate hydrolases"/>
    <property type="match status" value="1"/>
</dbReference>
<dbReference type="CDD" id="cd00071">
    <property type="entry name" value="GMPK"/>
    <property type="match status" value="1"/>
</dbReference>
<evidence type="ECO:0000256" key="1">
    <source>
        <dbReference type="ARBA" id="ARBA00005790"/>
    </source>
</evidence>
<keyword evidence="5" id="KW-0418">Kinase</keyword>
<evidence type="ECO:0000256" key="2">
    <source>
        <dbReference type="ARBA" id="ARBA00012961"/>
    </source>
</evidence>
<dbReference type="InterPro" id="IPR027417">
    <property type="entry name" value="P-loop_NTPase"/>
</dbReference>